<keyword evidence="5" id="KW-0479">Metal-binding</keyword>
<dbReference type="SFLD" id="SFLDS00029">
    <property type="entry name" value="Radical_SAM"/>
    <property type="match status" value="1"/>
</dbReference>
<protein>
    <submittedName>
        <fullName evidence="10">tRNA methylthiotransferase YqeV</fullName>
    </submittedName>
</protein>
<keyword evidence="11" id="KW-1185">Reference proteome</keyword>
<evidence type="ECO:0000256" key="1">
    <source>
        <dbReference type="ARBA" id="ARBA00001966"/>
    </source>
</evidence>
<dbReference type="Proteomes" id="UP000070080">
    <property type="component" value="Unassembled WGS sequence"/>
</dbReference>
<dbReference type="GO" id="GO:0051539">
    <property type="term" value="F:4 iron, 4 sulfur cluster binding"/>
    <property type="evidence" value="ECO:0007669"/>
    <property type="project" value="UniProtKB-KW"/>
</dbReference>
<sequence length="476" mass="54244">MTDTNNKQTERLIFKLVTLGCRVNRYESDAISQGLQSYGWEDHDLIEDNESLPDVYVINTCGVTKEAARKSRQMVHKCLKANPKAYVVAVGCQIDLAHDTLGAHLGISNNDKAKAAQIVYTQYKDFLAQNGTEYPKHLLPRRQAACTFSDFGIVKQQSETRAFIKIQDGCQLNCSYCAIPLARGPVRSRPLDVIVDEAKALLANGFKEIVLTGIHISSYGLDLRKQAENVSLIDVMRAIDNLPNIERLRLGSLEPRLITAKFVEQIATLKHLTPHFHLSLQSGSDSVLRRMRRRYTTREYSKAIDLLKNLYPELNLTTDIIAGFPGESLEEHQASMRYVEEKGFTHLHVFPFSQREGTLANTMPNQLDNSLKRARTKEFIKLNNMLWRKRANLEIGRQHEVLLESKIAKEDALTAEQQKFFGLENVFAEVSGYTYNYLPVRLFFTDEEQFRQCHCNDLVKVEIFSHDGDDLFAKLL</sequence>
<feature type="domain" description="Radical SAM core" evidence="9">
    <location>
        <begin position="156"/>
        <end position="389"/>
    </location>
</feature>
<dbReference type="GO" id="GO:0035598">
    <property type="term" value="F:tRNA (N(6)-L-threonylcarbamoyladenosine(37)-C(2))-methylthiotransferase activity"/>
    <property type="evidence" value="ECO:0007669"/>
    <property type="project" value="TreeGrafter"/>
</dbReference>
<dbReference type="Pfam" id="PF04055">
    <property type="entry name" value="Radical_SAM"/>
    <property type="match status" value="1"/>
</dbReference>
<gene>
    <name evidence="10" type="ORF">HMPREF1872_00644</name>
</gene>
<dbReference type="PROSITE" id="PS01278">
    <property type="entry name" value="MTTASE_RADICAL"/>
    <property type="match status" value="1"/>
</dbReference>
<dbReference type="RefSeq" id="WP_066713765.1">
    <property type="nucleotide sequence ID" value="NZ_JARFNM010000001.1"/>
</dbReference>
<evidence type="ECO:0000259" key="8">
    <source>
        <dbReference type="PROSITE" id="PS51449"/>
    </source>
</evidence>
<feature type="domain" description="MTTase N-terminal" evidence="8">
    <location>
        <begin position="12"/>
        <end position="124"/>
    </location>
</feature>
<dbReference type="InterPro" id="IPR038135">
    <property type="entry name" value="Methylthiotransferase_N_sf"/>
</dbReference>
<keyword evidence="3 10" id="KW-0808">Transferase</keyword>
<dbReference type="InterPro" id="IPR006638">
    <property type="entry name" value="Elp3/MiaA/NifB-like_rSAM"/>
</dbReference>
<dbReference type="PATRIC" id="fig|1497955.3.peg.622"/>
<accession>A0A133YED1</accession>
<keyword evidence="6" id="KW-0408">Iron</keyword>
<dbReference type="SFLD" id="SFLDG01082">
    <property type="entry name" value="B12-binding_domain_containing"/>
    <property type="match status" value="1"/>
</dbReference>
<keyword evidence="2" id="KW-0004">4Fe-4S</keyword>
<reference evidence="11" key="1">
    <citation type="submission" date="2016-01" db="EMBL/GenBank/DDBJ databases">
        <authorList>
            <person name="Mitreva M."/>
            <person name="Pepin K.H."/>
            <person name="Mihindukulasuriya K.A."/>
            <person name="Fulton R."/>
            <person name="Fronick C."/>
            <person name="O'Laughlin M."/>
            <person name="Miner T."/>
            <person name="Herter B."/>
            <person name="Rosa B.A."/>
            <person name="Cordes M."/>
            <person name="Tomlinson C."/>
            <person name="Wollam A."/>
            <person name="Palsikar V.B."/>
            <person name="Mardis E.R."/>
            <person name="Wilson R.K."/>
        </authorList>
    </citation>
    <scope>NUCLEOTIDE SEQUENCE [LARGE SCALE GENOMIC DNA]</scope>
    <source>
        <strain evidence="11">KA00274</strain>
    </source>
</reference>
<comment type="cofactor">
    <cofactor evidence="1">
        <name>[4Fe-4S] cluster</name>
        <dbReference type="ChEBI" id="CHEBI:49883"/>
    </cofactor>
</comment>
<keyword evidence="7" id="KW-0411">Iron-sulfur</keyword>
<dbReference type="PANTHER" id="PTHR11918:SF45">
    <property type="entry name" value="THREONYLCARBAMOYLADENOSINE TRNA METHYLTHIOTRANSFERASE"/>
    <property type="match status" value="1"/>
</dbReference>
<evidence type="ECO:0000259" key="9">
    <source>
        <dbReference type="PROSITE" id="PS51918"/>
    </source>
</evidence>
<dbReference type="InterPro" id="IPR007197">
    <property type="entry name" value="rSAM"/>
</dbReference>
<organism evidence="10 11">
    <name type="scientific">Amygdalobacter nucleatus</name>
    <dbReference type="NCBI Taxonomy" id="3029274"/>
    <lineage>
        <taxon>Bacteria</taxon>
        <taxon>Bacillati</taxon>
        <taxon>Bacillota</taxon>
        <taxon>Clostridia</taxon>
        <taxon>Eubacteriales</taxon>
        <taxon>Oscillospiraceae</taxon>
        <taxon>Amygdalobacter</taxon>
    </lineage>
</organism>
<dbReference type="SMART" id="SM00729">
    <property type="entry name" value="Elp3"/>
    <property type="match status" value="1"/>
</dbReference>
<keyword evidence="4" id="KW-0949">S-adenosyl-L-methionine</keyword>
<evidence type="ECO:0000256" key="2">
    <source>
        <dbReference type="ARBA" id="ARBA00022485"/>
    </source>
</evidence>
<dbReference type="Gene3D" id="3.80.30.20">
    <property type="entry name" value="tm_1862 like domain"/>
    <property type="match status" value="1"/>
</dbReference>
<evidence type="ECO:0000256" key="5">
    <source>
        <dbReference type="ARBA" id="ARBA00022723"/>
    </source>
</evidence>
<dbReference type="InterPro" id="IPR013848">
    <property type="entry name" value="Methylthiotransferase_N"/>
</dbReference>
<dbReference type="PANTHER" id="PTHR11918">
    <property type="entry name" value="RADICAL SAM PROTEINS"/>
    <property type="match status" value="1"/>
</dbReference>
<evidence type="ECO:0000256" key="6">
    <source>
        <dbReference type="ARBA" id="ARBA00023004"/>
    </source>
</evidence>
<dbReference type="NCBIfam" id="TIGR00089">
    <property type="entry name" value="MiaB/RimO family radical SAM methylthiotransferase"/>
    <property type="match status" value="1"/>
</dbReference>
<dbReference type="InterPro" id="IPR023404">
    <property type="entry name" value="rSAM_horseshoe"/>
</dbReference>
<dbReference type="NCBIfam" id="TIGR01579">
    <property type="entry name" value="MiaB-like-C"/>
    <property type="match status" value="1"/>
</dbReference>
<dbReference type="InterPro" id="IPR006467">
    <property type="entry name" value="MiaB-like_bact"/>
</dbReference>
<dbReference type="STRING" id="1497955.HMPREF1872_00644"/>
<dbReference type="InterPro" id="IPR020612">
    <property type="entry name" value="Methylthiotransferase_CS"/>
</dbReference>
<dbReference type="Gene3D" id="3.40.50.12160">
    <property type="entry name" value="Methylthiotransferase, N-terminal domain"/>
    <property type="match status" value="1"/>
</dbReference>
<dbReference type="Pfam" id="PF00919">
    <property type="entry name" value="UPF0004"/>
    <property type="match status" value="1"/>
</dbReference>
<dbReference type="FunFam" id="3.80.30.20:FF:000001">
    <property type="entry name" value="tRNA-2-methylthio-N(6)-dimethylallyladenosine synthase 2"/>
    <property type="match status" value="1"/>
</dbReference>
<dbReference type="AlphaFoldDB" id="A0A133YED1"/>
<dbReference type="InterPro" id="IPR058240">
    <property type="entry name" value="rSAM_sf"/>
</dbReference>
<dbReference type="InterPro" id="IPR005839">
    <property type="entry name" value="Methylthiotransferase"/>
</dbReference>
<evidence type="ECO:0000256" key="3">
    <source>
        <dbReference type="ARBA" id="ARBA00022679"/>
    </source>
</evidence>
<comment type="caution">
    <text evidence="10">The sequence shown here is derived from an EMBL/GenBank/DDBJ whole genome shotgun (WGS) entry which is preliminary data.</text>
</comment>
<proteinExistence type="predicted"/>
<evidence type="ECO:0000313" key="11">
    <source>
        <dbReference type="Proteomes" id="UP000070080"/>
    </source>
</evidence>
<dbReference type="SUPFAM" id="SSF102114">
    <property type="entry name" value="Radical SAM enzymes"/>
    <property type="match status" value="1"/>
</dbReference>
<name>A0A133YED1_9FIRM</name>
<evidence type="ECO:0000256" key="7">
    <source>
        <dbReference type="ARBA" id="ARBA00023014"/>
    </source>
</evidence>
<dbReference type="PROSITE" id="PS51449">
    <property type="entry name" value="MTTASE_N"/>
    <property type="match status" value="1"/>
</dbReference>
<evidence type="ECO:0000256" key="4">
    <source>
        <dbReference type="ARBA" id="ARBA00022691"/>
    </source>
</evidence>
<dbReference type="SFLD" id="SFLDG01061">
    <property type="entry name" value="methylthiotransferase"/>
    <property type="match status" value="1"/>
</dbReference>
<dbReference type="PROSITE" id="PS51918">
    <property type="entry name" value="RADICAL_SAM"/>
    <property type="match status" value="1"/>
</dbReference>
<evidence type="ECO:0000313" key="10">
    <source>
        <dbReference type="EMBL" id="KXB41556.1"/>
    </source>
</evidence>
<dbReference type="EMBL" id="LSCV01000012">
    <property type="protein sequence ID" value="KXB41556.1"/>
    <property type="molecule type" value="Genomic_DNA"/>
</dbReference>
<dbReference type="GO" id="GO:0046872">
    <property type="term" value="F:metal ion binding"/>
    <property type="evidence" value="ECO:0007669"/>
    <property type="project" value="UniProtKB-KW"/>
</dbReference>